<evidence type="ECO:0000256" key="3">
    <source>
        <dbReference type="ARBA" id="ARBA00022679"/>
    </source>
</evidence>
<feature type="transmembrane region" description="Helical" evidence="8">
    <location>
        <begin position="466"/>
        <end position="488"/>
    </location>
</feature>
<dbReference type="Proteomes" id="UP000326565">
    <property type="component" value="Unassembled WGS sequence"/>
</dbReference>
<evidence type="ECO:0000256" key="2">
    <source>
        <dbReference type="ARBA" id="ARBA00007282"/>
    </source>
</evidence>
<feature type="transmembrane region" description="Helical" evidence="8">
    <location>
        <begin position="394"/>
        <end position="414"/>
    </location>
</feature>
<keyword evidence="5 8" id="KW-1133">Transmembrane helix</keyword>
<feature type="transmembrane region" description="Helical" evidence="8">
    <location>
        <begin position="426"/>
        <end position="454"/>
    </location>
</feature>
<comment type="similarity">
    <text evidence="2">Belongs to the wax synthase family.</text>
</comment>
<evidence type="ECO:0000256" key="1">
    <source>
        <dbReference type="ARBA" id="ARBA00004141"/>
    </source>
</evidence>
<dbReference type="GO" id="GO:0008374">
    <property type="term" value="F:O-acyltransferase activity"/>
    <property type="evidence" value="ECO:0007669"/>
    <property type="project" value="InterPro"/>
</dbReference>
<evidence type="ECO:0000313" key="11">
    <source>
        <dbReference type="Proteomes" id="UP000326565"/>
    </source>
</evidence>
<dbReference type="InterPro" id="IPR044851">
    <property type="entry name" value="Wax_synthase"/>
</dbReference>
<feature type="transmembrane region" description="Helical" evidence="8">
    <location>
        <begin position="57"/>
        <end position="74"/>
    </location>
</feature>
<evidence type="ECO:0000313" key="10">
    <source>
        <dbReference type="EMBL" id="KAB8078392.1"/>
    </source>
</evidence>
<sequence>MAGPLPLSYFHILRDNSDQLDARIQQGELKPIFLWHSIVFILPVSALLIPRRKGSRYVRALVLVILFYLVLEAIQYRRTLPGANGYMIGLIAAWWFIWCTSLLVFHDAEREFLRIVRKPAGIRRTTRSPDASSKHARNGFIGTNSGTEGAKPKKPPSHQDMEYLVWQSYPQSFSERLNWSLGLLFNMRGPEWNWGISSLDPLPPFVESQLKPGHRSRHHRGAKNAKTSYPDARSRIRTAAFDCLKFYLMIDLIKVLMIRDLYFWGLVSPPPPAPFPFDHILPDGTAYIYRIVLTGFGVYAAVSFVTLFSPLIFLGLSLLFPNASRAISAAPLDAPWLYSDTFGPFIAPILDHGLAGAWGIWWHQLFRFGFTSTAHWILSFLPNRLSTSRSLRRLVMTFVAFGLSGLVHACGSYTQMADTKPVSGTFLFFISQFVGITIQEFASAIVVPAVLFNLTGKRNKAQLSLWVPRFANAGFVFGWLWLTASYVMDDFAKGGLWLTEPLPVSPLRGLGFGYGVEGEGWWCWGDSWFRYWDGGSYWERGIRVI</sequence>
<dbReference type="AlphaFoldDB" id="A0A5N5XG98"/>
<dbReference type="PANTHER" id="PTHR31595">
    <property type="entry name" value="LONG-CHAIN-ALCOHOL O-FATTY-ACYLTRANSFERASE 3-RELATED"/>
    <property type="match status" value="1"/>
</dbReference>
<evidence type="ECO:0000256" key="5">
    <source>
        <dbReference type="ARBA" id="ARBA00022989"/>
    </source>
</evidence>
<feature type="transmembrane region" description="Helical" evidence="8">
    <location>
        <begin position="86"/>
        <end position="105"/>
    </location>
</feature>
<comment type="subcellular location">
    <subcellularLocation>
        <location evidence="1">Membrane</location>
        <topology evidence="1">Multi-pass membrane protein</topology>
    </subcellularLocation>
</comment>
<keyword evidence="4 8" id="KW-0812">Transmembrane</keyword>
<keyword evidence="3 10" id="KW-0808">Transferase</keyword>
<accession>A0A5N5XG98</accession>
<protein>
    <submittedName>
        <fullName evidence="10">Membrane bound O-acyl transferase family-domain-containing protein</fullName>
    </submittedName>
</protein>
<evidence type="ECO:0000259" key="9">
    <source>
        <dbReference type="Pfam" id="PF13813"/>
    </source>
</evidence>
<keyword evidence="11" id="KW-1185">Reference proteome</keyword>
<name>A0A5N5XG98_9EURO</name>
<keyword evidence="6 8" id="KW-0472">Membrane</keyword>
<evidence type="ECO:0000256" key="8">
    <source>
        <dbReference type="SAM" id="Phobius"/>
    </source>
</evidence>
<dbReference type="InterPro" id="IPR032805">
    <property type="entry name" value="Wax_synthase_dom"/>
</dbReference>
<proteinExistence type="inferred from homology"/>
<organism evidence="10 11">
    <name type="scientific">Aspergillus leporis</name>
    <dbReference type="NCBI Taxonomy" id="41062"/>
    <lineage>
        <taxon>Eukaryota</taxon>
        <taxon>Fungi</taxon>
        <taxon>Dikarya</taxon>
        <taxon>Ascomycota</taxon>
        <taxon>Pezizomycotina</taxon>
        <taxon>Eurotiomycetes</taxon>
        <taxon>Eurotiomycetidae</taxon>
        <taxon>Eurotiales</taxon>
        <taxon>Aspergillaceae</taxon>
        <taxon>Aspergillus</taxon>
        <taxon>Aspergillus subgen. Circumdati</taxon>
    </lineage>
</organism>
<dbReference type="EMBL" id="ML732158">
    <property type="protein sequence ID" value="KAB8078392.1"/>
    <property type="molecule type" value="Genomic_DNA"/>
</dbReference>
<evidence type="ECO:0000256" key="4">
    <source>
        <dbReference type="ARBA" id="ARBA00022692"/>
    </source>
</evidence>
<reference evidence="10 11" key="1">
    <citation type="submission" date="2019-04" db="EMBL/GenBank/DDBJ databases">
        <title>Friends and foes A comparative genomics study of 23 Aspergillus species from section Flavi.</title>
        <authorList>
            <consortium name="DOE Joint Genome Institute"/>
            <person name="Kjaerbolling I."/>
            <person name="Vesth T."/>
            <person name="Frisvad J.C."/>
            <person name="Nybo J.L."/>
            <person name="Theobald S."/>
            <person name="Kildgaard S."/>
            <person name="Isbrandt T."/>
            <person name="Kuo A."/>
            <person name="Sato A."/>
            <person name="Lyhne E.K."/>
            <person name="Kogle M.E."/>
            <person name="Wiebenga A."/>
            <person name="Kun R.S."/>
            <person name="Lubbers R.J."/>
            <person name="Makela M.R."/>
            <person name="Barry K."/>
            <person name="Chovatia M."/>
            <person name="Clum A."/>
            <person name="Daum C."/>
            <person name="Haridas S."/>
            <person name="He G."/>
            <person name="LaButti K."/>
            <person name="Lipzen A."/>
            <person name="Mondo S."/>
            <person name="Riley R."/>
            <person name="Salamov A."/>
            <person name="Simmons B.A."/>
            <person name="Magnuson J.K."/>
            <person name="Henrissat B."/>
            <person name="Mortensen U.H."/>
            <person name="Larsen T.O."/>
            <person name="Devries R.P."/>
            <person name="Grigoriev I.V."/>
            <person name="Machida M."/>
            <person name="Baker S.E."/>
            <person name="Andersen M.R."/>
        </authorList>
    </citation>
    <scope>NUCLEOTIDE SEQUENCE [LARGE SCALE GENOMIC DNA]</scope>
    <source>
        <strain evidence="10 11">CBS 151.66</strain>
    </source>
</reference>
<dbReference type="GO" id="GO:0016020">
    <property type="term" value="C:membrane"/>
    <property type="evidence" value="ECO:0007669"/>
    <property type="project" value="UniProtKB-SubCell"/>
</dbReference>
<evidence type="ECO:0000256" key="7">
    <source>
        <dbReference type="SAM" id="MobiDB-lite"/>
    </source>
</evidence>
<evidence type="ECO:0000256" key="6">
    <source>
        <dbReference type="ARBA" id="ARBA00023136"/>
    </source>
</evidence>
<feature type="domain" description="Wax synthase" evidence="9">
    <location>
        <begin position="348"/>
        <end position="430"/>
    </location>
</feature>
<feature type="transmembrane region" description="Helical" evidence="8">
    <location>
        <begin position="287"/>
        <end position="320"/>
    </location>
</feature>
<dbReference type="PANTHER" id="PTHR31595:SF67">
    <property type="entry name" value="WAX SYNTHASE DOMAIN-CONTAINING PROTEIN"/>
    <property type="match status" value="1"/>
</dbReference>
<dbReference type="OrthoDB" id="2796277at2759"/>
<gene>
    <name evidence="10" type="ORF">BDV29DRAFT_166287</name>
</gene>
<dbReference type="GO" id="GO:0006629">
    <property type="term" value="P:lipid metabolic process"/>
    <property type="evidence" value="ECO:0007669"/>
    <property type="project" value="InterPro"/>
</dbReference>
<feature type="region of interest" description="Disordered" evidence="7">
    <location>
        <begin position="124"/>
        <end position="158"/>
    </location>
</feature>
<dbReference type="Pfam" id="PF13813">
    <property type="entry name" value="MBOAT_2"/>
    <property type="match status" value="1"/>
</dbReference>
<feature type="transmembrane region" description="Helical" evidence="8">
    <location>
        <begin position="32"/>
        <end position="50"/>
    </location>
</feature>